<sequence length="334" mass="38703">MKVFKRAKLEKVLDKLSASYEVHVPMKRGAQSGFFDYRTYNADFDELVLDVLNVLKPPKEAVFPQTEKMYSFKQEGQDVIIDKVYENEDKRIVFGMRSCDLMAISCLDDVFLTRGYVDTFYKKRRDNTIFVANACYSPGRQCFCDSMGVNPVEPELADVVLREYNEGYVWEIKTEKGEEITALIADLLEEKDVNLPEPKGCTLKVDYEGVDKKLKGMFEHPMWERFSEPCQTCGICTYTCPTCHCFDIQVKAWGEEGYRFRCWDSCMYREYTQMAGGHNPRETAKERFRNRFLHKLEFFNERYGKPLCTGCGRCIFVCPSGVSIVKIIEEIKGA</sequence>
<dbReference type="GO" id="GO:0051536">
    <property type="term" value="F:iron-sulfur cluster binding"/>
    <property type="evidence" value="ECO:0007669"/>
    <property type="project" value="UniProtKB-KW"/>
</dbReference>
<dbReference type="GO" id="GO:0046872">
    <property type="term" value="F:metal ion binding"/>
    <property type="evidence" value="ECO:0007669"/>
    <property type="project" value="UniProtKB-KW"/>
</dbReference>
<evidence type="ECO:0000256" key="3">
    <source>
        <dbReference type="ARBA" id="ARBA00023014"/>
    </source>
</evidence>
<gene>
    <name evidence="5" type="ORF">SAMN02745221_01710</name>
</gene>
<accession>A0A1M5QCA2</accession>
<protein>
    <submittedName>
        <fullName evidence="5">4Fe-4S dicluster domain-containing protein</fullName>
    </submittedName>
</protein>
<keyword evidence="1" id="KW-0479">Metal-binding</keyword>
<dbReference type="Pfam" id="PF17179">
    <property type="entry name" value="Fer4_22"/>
    <property type="match status" value="1"/>
</dbReference>
<feature type="domain" description="4Fe-4S ferredoxin-type" evidence="4">
    <location>
        <begin position="219"/>
        <end position="251"/>
    </location>
</feature>
<evidence type="ECO:0000313" key="5">
    <source>
        <dbReference type="EMBL" id="SHH11399.1"/>
    </source>
</evidence>
<keyword evidence="3" id="KW-0411">Iron-sulfur</keyword>
<dbReference type="InterPro" id="IPR017896">
    <property type="entry name" value="4Fe4S_Fe-S-bd"/>
</dbReference>
<dbReference type="Proteomes" id="UP000242329">
    <property type="component" value="Unassembled WGS sequence"/>
</dbReference>
<proteinExistence type="predicted"/>
<name>A0A1M5QCA2_9FIRM</name>
<dbReference type="AlphaFoldDB" id="A0A1M5QCA2"/>
<evidence type="ECO:0000313" key="6">
    <source>
        <dbReference type="Proteomes" id="UP000242329"/>
    </source>
</evidence>
<dbReference type="OrthoDB" id="9796486at2"/>
<evidence type="ECO:0000256" key="1">
    <source>
        <dbReference type="ARBA" id="ARBA00022723"/>
    </source>
</evidence>
<dbReference type="PROSITE" id="PS51379">
    <property type="entry name" value="4FE4S_FER_2"/>
    <property type="match status" value="2"/>
</dbReference>
<dbReference type="STRING" id="1123382.SAMN02745221_01710"/>
<evidence type="ECO:0000256" key="2">
    <source>
        <dbReference type="ARBA" id="ARBA00023004"/>
    </source>
</evidence>
<dbReference type="PANTHER" id="PTHR40447:SF1">
    <property type="entry name" value="ANAEROBIC SULFITE REDUCTASE SUBUNIT A"/>
    <property type="match status" value="1"/>
</dbReference>
<dbReference type="RefSeq" id="WP_073092849.1">
    <property type="nucleotide sequence ID" value="NZ_FQWY01000032.1"/>
</dbReference>
<keyword evidence="6" id="KW-1185">Reference proteome</keyword>
<organism evidence="5 6">
    <name type="scientific">Thermosyntropha lipolytica DSM 11003</name>
    <dbReference type="NCBI Taxonomy" id="1123382"/>
    <lineage>
        <taxon>Bacteria</taxon>
        <taxon>Bacillati</taxon>
        <taxon>Bacillota</taxon>
        <taxon>Clostridia</taxon>
        <taxon>Eubacteriales</taxon>
        <taxon>Syntrophomonadaceae</taxon>
        <taxon>Thermosyntropha</taxon>
    </lineage>
</organism>
<dbReference type="EMBL" id="FQWY01000032">
    <property type="protein sequence ID" value="SHH11399.1"/>
    <property type="molecule type" value="Genomic_DNA"/>
</dbReference>
<feature type="domain" description="4Fe-4S ferredoxin-type" evidence="4">
    <location>
        <begin position="299"/>
        <end position="330"/>
    </location>
</feature>
<reference evidence="6" key="1">
    <citation type="submission" date="2016-11" db="EMBL/GenBank/DDBJ databases">
        <authorList>
            <person name="Varghese N."/>
            <person name="Submissions S."/>
        </authorList>
    </citation>
    <scope>NUCLEOTIDE SEQUENCE [LARGE SCALE GENOMIC DNA]</scope>
    <source>
        <strain evidence="6">DSM 11003</strain>
    </source>
</reference>
<dbReference type="SUPFAM" id="SSF46548">
    <property type="entry name" value="alpha-helical ferredoxin"/>
    <property type="match status" value="1"/>
</dbReference>
<evidence type="ECO:0000259" key="4">
    <source>
        <dbReference type="PROSITE" id="PS51379"/>
    </source>
</evidence>
<dbReference type="InterPro" id="IPR017900">
    <property type="entry name" value="4Fe4S_Fe_S_CS"/>
</dbReference>
<dbReference type="PANTHER" id="PTHR40447">
    <property type="entry name" value="ANAEROBIC SULFITE REDUCTASE SUBUNIT A"/>
    <property type="match status" value="1"/>
</dbReference>
<keyword evidence="2" id="KW-0408">Iron</keyword>
<dbReference type="PROSITE" id="PS00198">
    <property type="entry name" value="4FE4S_FER_1"/>
    <property type="match status" value="1"/>
</dbReference>